<dbReference type="AlphaFoldDB" id="A0A1Y1WHB2"/>
<protein>
    <submittedName>
        <fullName evidence="2">Uncharacterized protein</fullName>
    </submittedName>
</protein>
<organism evidence="2 3">
    <name type="scientific">Linderina pennispora</name>
    <dbReference type="NCBI Taxonomy" id="61395"/>
    <lineage>
        <taxon>Eukaryota</taxon>
        <taxon>Fungi</taxon>
        <taxon>Fungi incertae sedis</taxon>
        <taxon>Zoopagomycota</taxon>
        <taxon>Kickxellomycotina</taxon>
        <taxon>Kickxellomycetes</taxon>
        <taxon>Kickxellales</taxon>
        <taxon>Kickxellaceae</taxon>
        <taxon>Linderina</taxon>
    </lineage>
</organism>
<dbReference type="GeneID" id="63807869"/>
<evidence type="ECO:0000313" key="2">
    <source>
        <dbReference type="EMBL" id="ORX72852.1"/>
    </source>
</evidence>
<name>A0A1Y1WHB2_9FUNG</name>
<comment type="caution">
    <text evidence="2">The sequence shown here is derived from an EMBL/GenBank/DDBJ whole genome shotgun (WGS) entry which is preliminary data.</text>
</comment>
<evidence type="ECO:0000256" key="1">
    <source>
        <dbReference type="SAM" id="Phobius"/>
    </source>
</evidence>
<dbReference type="EMBL" id="MCFD01000002">
    <property type="protein sequence ID" value="ORX72852.1"/>
    <property type="molecule type" value="Genomic_DNA"/>
</dbReference>
<accession>A0A1Y1WHB2</accession>
<reference evidence="2 3" key="1">
    <citation type="submission" date="2016-07" db="EMBL/GenBank/DDBJ databases">
        <title>Pervasive Adenine N6-methylation of Active Genes in Fungi.</title>
        <authorList>
            <consortium name="DOE Joint Genome Institute"/>
            <person name="Mondo S.J."/>
            <person name="Dannebaum R.O."/>
            <person name="Kuo R.C."/>
            <person name="Labutti K."/>
            <person name="Haridas S."/>
            <person name="Kuo A."/>
            <person name="Salamov A."/>
            <person name="Ahrendt S.R."/>
            <person name="Lipzen A."/>
            <person name="Sullivan W."/>
            <person name="Andreopoulos W.B."/>
            <person name="Clum A."/>
            <person name="Lindquist E."/>
            <person name="Daum C."/>
            <person name="Ramamoorthy G.K."/>
            <person name="Gryganskyi A."/>
            <person name="Culley D."/>
            <person name="Magnuson J.K."/>
            <person name="James T.Y."/>
            <person name="O'Malley M.A."/>
            <person name="Stajich J.E."/>
            <person name="Spatafora J.W."/>
            <person name="Visel A."/>
            <person name="Grigoriev I.V."/>
        </authorList>
    </citation>
    <scope>NUCLEOTIDE SEQUENCE [LARGE SCALE GENOMIC DNA]</scope>
    <source>
        <strain evidence="2 3">ATCC 12442</strain>
    </source>
</reference>
<keyword evidence="1" id="KW-0472">Membrane</keyword>
<proteinExistence type="predicted"/>
<gene>
    <name evidence="2" type="ORF">DL89DRAFT_320606</name>
</gene>
<keyword evidence="1" id="KW-0812">Transmembrane</keyword>
<keyword evidence="3" id="KW-1185">Reference proteome</keyword>
<keyword evidence="1" id="KW-1133">Transmembrane helix</keyword>
<feature type="transmembrane region" description="Helical" evidence="1">
    <location>
        <begin position="17"/>
        <end position="38"/>
    </location>
</feature>
<dbReference type="OrthoDB" id="2104804at2759"/>
<evidence type="ECO:0000313" key="3">
    <source>
        <dbReference type="Proteomes" id="UP000193922"/>
    </source>
</evidence>
<dbReference type="Proteomes" id="UP000193922">
    <property type="component" value="Unassembled WGS sequence"/>
</dbReference>
<dbReference type="RefSeq" id="XP_040746192.1">
    <property type="nucleotide sequence ID" value="XM_040891221.1"/>
</dbReference>
<sequence length="502" mass="55980">MLHPAAGISVGGRVKRWLAIIVVAALAYKLLSVLVALVQPPGYRRHPVAHQEDNSEQHTMADLSCAANPLDSAVWRYSGNSTPFAVPAKPGPLYIEAGNPVCIRVVVPPAQPGGDSAKTSKQMTHLFQPLAGNPMHWDSIILDAVGQKSGVSVPIHLHPVRHLSMIDRGFVHSGLLEYRDAMWNYEHPSKVPPYAPEAISADFEIAVSVRHSSPYHLNNYAKLPFCEHADVHGRWLRGYTYSEFLQCLDVNRPLSPDRGEPYTIHWFGDTNSRRALKKITSLGDWCSGNDLGSAKCQCDDSSEGFGRFTGQNKVRDSLIHLNDEDGGWSVSEDGKHKGRTVTSPLARIHFHRWEGLTAVGKFHRADLVVLSLVNIDVSFGTFLEYTHALDELVRHLRSHYAETAIVLRTPQYFCCRAPSGAPLRRMQKDRNMQFYDYTHRLLKHSFGSLLRVWDAGGITEALPMTKRKAISRCGINANHLLINSLCNLPSVNRVEYAEHELA</sequence>